<proteinExistence type="inferred from homology"/>
<dbReference type="InterPro" id="IPR015797">
    <property type="entry name" value="NUDIX_hydrolase-like_dom_sf"/>
</dbReference>
<dbReference type="Pfam" id="PF00293">
    <property type="entry name" value="NUDIX"/>
    <property type="match status" value="1"/>
</dbReference>
<dbReference type="Gene3D" id="3.90.79.10">
    <property type="entry name" value="Nucleoside Triphosphate Pyrophosphohydrolase"/>
    <property type="match status" value="1"/>
</dbReference>
<dbReference type="RefSeq" id="WP_242666189.1">
    <property type="nucleotide sequence ID" value="NZ_FAOZ01000006.1"/>
</dbReference>
<accession>A0A0S4QL10</accession>
<evidence type="ECO:0000313" key="5">
    <source>
        <dbReference type="Proteomes" id="UP000198802"/>
    </source>
</evidence>
<protein>
    <submittedName>
        <fullName evidence="4">8-oxo-dGTP diphosphatase</fullName>
    </submittedName>
</protein>
<dbReference type="PROSITE" id="PS00893">
    <property type="entry name" value="NUDIX_BOX"/>
    <property type="match status" value="1"/>
</dbReference>
<evidence type="ECO:0000313" key="4">
    <source>
        <dbReference type="EMBL" id="CUU55913.1"/>
    </source>
</evidence>
<dbReference type="PANTHER" id="PTHR43736">
    <property type="entry name" value="ADP-RIBOSE PYROPHOSPHATASE"/>
    <property type="match status" value="1"/>
</dbReference>
<dbReference type="InterPro" id="IPR000086">
    <property type="entry name" value="NUDIX_hydrolase_dom"/>
</dbReference>
<feature type="domain" description="Nudix hydrolase" evidence="3">
    <location>
        <begin position="15"/>
        <end position="152"/>
    </location>
</feature>
<comment type="similarity">
    <text evidence="1">Belongs to the Nudix hydrolase family.</text>
</comment>
<sequence length="152" mass="16411">MIERFVLCSRGCQHWGALGAAGVLLRAAADPDPRYLLVLRHPRSHQGGTWALPGGALLPGESALAGALREAEEELGPLPAHIPRAHPPARAYVDDHGQWSYTTLVLDIGTMFEPSAANWETADWTWVSARHALTMPLLPALRAAWPALTDAV</sequence>
<dbReference type="PROSITE" id="PS51462">
    <property type="entry name" value="NUDIX"/>
    <property type="match status" value="1"/>
</dbReference>
<dbReference type="InterPro" id="IPR020084">
    <property type="entry name" value="NUDIX_hydrolase_CS"/>
</dbReference>
<dbReference type="SUPFAM" id="SSF55811">
    <property type="entry name" value="Nudix"/>
    <property type="match status" value="1"/>
</dbReference>
<dbReference type="GO" id="GO:0016787">
    <property type="term" value="F:hydrolase activity"/>
    <property type="evidence" value="ECO:0007669"/>
    <property type="project" value="UniProtKB-KW"/>
</dbReference>
<dbReference type="EMBL" id="FAOZ01000006">
    <property type="protein sequence ID" value="CUU55913.1"/>
    <property type="molecule type" value="Genomic_DNA"/>
</dbReference>
<organism evidence="4 5">
    <name type="scientific">Parafrankia irregularis</name>
    <dbReference type="NCBI Taxonomy" id="795642"/>
    <lineage>
        <taxon>Bacteria</taxon>
        <taxon>Bacillati</taxon>
        <taxon>Actinomycetota</taxon>
        <taxon>Actinomycetes</taxon>
        <taxon>Frankiales</taxon>
        <taxon>Frankiaceae</taxon>
        <taxon>Parafrankia</taxon>
    </lineage>
</organism>
<keyword evidence="5" id="KW-1185">Reference proteome</keyword>
<evidence type="ECO:0000259" key="3">
    <source>
        <dbReference type="PROSITE" id="PS51462"/>
    </source>
</evidence>
<gene>
    <name evidence="4" type="ORF">Ga0074812_106168</name>
</gene>
<dbReference type="PANTHER" id="PTHR43736:SF1">
    <property type="entry name" value="DIHYDRONEOPTERIN TRIPHOSPHATE DIPHOSPHATASE"/>
    <property type="match status" value="1"/>
</dbReference>
<evidence type="ECO:0000256" key="2">
    <source>
        <dbReference type="ARBA" id="ARBA00022801"/>
    </source>
</evidence>
<dbReference type="AlphaFoldDB" id="A0A0S4QL10"/>
<keyword evidence="2" id="KW-0378">Hydrolase</keyword>
<evidence type="ECO:0000256" key="1">
    <source>
        <dbReference type="ARBA" id="ARBA00005582"/>
    </source>
</evidence>
<reference evidence="5" key="1">
    <citation type="submission" date="2015-11" db="EMBL/GenBank/DDBJ databases">
        <authorList>
            <person name="Varghese N."/>
        </authorList>
    </citation>
    <scope>NUCLEOTIDE SEQUENCE [LARGE SCALE GENOMIC DNA]</scope>
    <source>
        <strain evidence="5">DSM 45899</strain>
    </source>
</reference>
<dbReference type="Proteomes" id="UP000198802">
    <property type="component" value="Unassembled WGS sequence"/>
</dbReference>
<name>A0A0S4QL10_9ACTN</name>